<feature type="transmembrane region" description="Helical" evidence="6">
    <location>
        <begin position="292"/>
        <end position="311"/>
    </location>
</feature>
<dbReference type="EMBL" id="JAEDXG010000028">
    <property type="protein sequence ID" value="MBH9700023.1"/>
    <property type="molecule type" value="Genomic_DNA"/>
</dbReference>
<feature type="domain" description="Major facilitator superfamily (MFS) profile" evidence="7">
    <location>
        <begin position="35"/>
        <end position="440"/>
    </location>
</feature>
<accession>A0A8I1AYL6</accession>
<evidence type="ECO:0000256" key="4">
    <source>
        <dbReference type="ARBA" id="ARBA00022989"/>
    </source>
</evidence>
<evidence type="ECO:0000256" key="6">
    <source>
        <dbReference type="SAM" id="Phobius"/>
    </source>
</evidence>
<protein>
    <submittedName>
        <fullName evidence="8">MFS transporter</fullName>
    </submittedName>
</protein>
<dbReference type="FunFam" id="1.20.1250.20:FF:000018">
    <property type="entry name" value="MFS transporter permease"/>
    <property type="match status" value="1"/>
</dbReference>
<feature type="transmembrane region" description="Helical" evidence="6">
    <location>
        <begin position="382"/>
        <end position="402"/>
    </location>
</feature>
<dbReference type="AlphaFoldDB" id="A0A8I1AYL6"/>
<dbReference type="InterPro" id="IPR011701">
    <property type="entry name" value="MFS"/>
</dbReference>
<organism evidence="8 9">
    <name type="scientific">Burkholderia cepacia</name>
    <name type="common">Pseudomonas cepacia</name>
    <dbReference type="NCBI Taxonomy" id="292"/>
    <lineage>
        <taxon>Bacteria</taxon>
        <taxon>Pseudomonadati</taxon>
        <taxon>Pseudomonadota</taxon>
        <taxon>Betaproteobacteria</taxon>
        <taxon>Burkholderiales</taxon>
        <taxon>Burkholderiaceae</taxon>
        <taxon>Burkholderia</taxon>
        <taxon>Burkholderia cepacia complex</taxon>
    </lineage>
</organism>
<feature type="transmembrane region" description="Helical" evidence="6">
    <location>
        <begin position="194"/>
        <end position="216"/>
    </location>
</feature>
<evidence type="ECO:0000313" key="9">
    <source>
        <dbReference type="Proteomes" id="UP000645612"/>
    </source>
</evidence>
<evidence type="ECO:0000256" key="5">
    <source>
        <dbReference type="ARBA" id="ARBA00023136"/>
    </source>
</evidence>
<gene>
    <name evidence="8" type="ORF">JAO13_26620</name>
</gene>
<keyword evidence="3 6" id="KW-0812">Transmembrane</keyword>
<feature type="transmembrane region" description="Helical" evidence="6">
    <location>
        <begin position="126"/>
        <end position="149"/>
    </location>
</feature>
<dbReference type="PROSITE" id="PS50850">
    <property type="entry name" value="MFS"/>
    <property type="match status" value="1"/>
</dbReference>
<dbReference type="PANTHER" id="PTHR43791">
    <property type="entry name" value="PERMEASE-RELATED"/>
    <property type="match status" value="1"/>
</dbReference>
<dbReference type="CDD" id="cd17319">
    <property type="entry name" value="MFS_ExuT_GudP_like"/>
    <property type="match status" value="1"/>
</dbReference>
<proteinExistence type="predicted"/>
<feature type="transmembrane region" description="Helical" evidence="6">
    <location>
        <begin position="101"/>
        <end position="120"/>
    </location>
</feature>
<evidence type="ECO:0000313" key="8">
    <source>
        <dbReference type="EMBL" id="MBH9700023.1"/>
    </source>
</evidence>
<reference evidence="8" key="1">
    <citation type="submission" date="2020-12" db="EMBL/GenBank/DDBJ databases">
        <title>Burkholderia cepacia complex in Mexico.</title>
        <authorList>
            <person name="Estrada P."/>
        </authorList>
    </citation>
    <scope>NUCLEOTIDE SEQUENCE</scope>
    <source>
        <strain evidence="8">871</strain>
    </source>
</reference>
<evidence type="ECO:0000256" key="2">
    <source>
        <dbReference type="ARBA" id="ARBA00022448"/>
    </source>
</evidence>
<dbReference type="GO" id="GO:0022857">
    <property type="term" value="F:transmembrane transporter activity"/>
    <property type="evidence" value="ECO:0007669"/>
    <property type="project" value="InterPro"/>
</dbReference>
<keyword evidence="5 6" id="KW-0472">Membrane</keyword>
<keyword evidence="4 6" id="KW-1133">Transmembrane helix</keyword>
<dbReference type="PANTHER" id="PTHR43791:SF36">
    <property type="entry name" value="TRANSPORTER, PUTATIVE (AFU_ORTHOLOGUE AFUA_6G08340)-RELATED"/>
    <property type="match status" value="1"/>
</dbReference>
<evidence type="ECO:0000259" key="7">
    <source>
        <dbReference type="PROSITE" id="PS50850"/>
    </source>
</evidence>
<keyword evidence="2" id="KW-0813">Transport</keyword>
<dbReference type="Pfam" id="PF07690">
    <property type="entry name" value="MFS_1"/>
    <property type="match status" value="1"/>
</dbReference>
<comment type="subcellular location">
    <subcellularLocation>
        <location evidence="1">Membrane</location>
        <topology evidence="1">Multi-pass membrane protein</topology>
    </subcellularLocation>
</comment>
<dbReference type="Gene3D" id="1.20.1250.20">
    <property type="entry name" value="MFS general substrate transporter like domains"/>
    <property type="match status" value="2"/>
</dbReference>
<feature type="transmembrane region" description="Helical" evidence="6">
    <location>
        <begin position="161"/>
        <end position="182"/>
    </location>
</feature>
<feature type="transmembrane region" description="Helical" evidence="6">
    <location>
        <begin position="414"/>
        <end position="435"/>
    </location>
</feature>
<comment type="caution">
    <text evidence="8">The sequence shown here is derived from an EMBL/GenBank/DDBJ whole genome shotgun (WGS) entry which is preliminary data.</text>
</comment>
<dbReference type="InterPro" id="IPR036259">
    <property type="entry name" value="MFS_trans_sf"/>
</dbReference>
<feature type="transmembrane region" description="Helical" evidence="6">
    <location>
        <begin position="69"/>
        <end position="89"/>
    </location>
</feature>
<evidence type="ECO:0000256" key="3">
    <source>
        <dbReference type="ARBA" id="ARBA00022692"/>
    </source>
</evidence>
<dbReference type="Proteomes" id="UP000645612">
    <property type="component" value="Unassembled WGS sequence"/>
</dbReference>
<dbReference type="SUPFAM" id="SSF103473">
    <property type="entry name" value="MFS general substrate transporter"/>
    <property type="match status" value="1"/>
</dbReference>
<sequence length="441" mass="46914">MRSTGCETPDERKAISADSSPADLDALYRRIGWKLMPLLLVAQVLAYLDRVNVGAAKLQMAGDLGLSDTVYGIGAGIFFVGYFLFEVPSNLMLHRVGARVWIARIMVTWGIVSAAAAWVHSPATFYLQRLILGVAEAGFFPGIVLYLTYWFPAHRRGRMTTLFMSATAVAGIVGNMLSGWIMTNLDGFAALSGWQWTFVIEGLPTVVVGLAVHYLLPSRPNDARWLSPEEADAVLRGLDVNAGRAGETQRASRLSASEMVLLTTIYFLLLVGLYGIGFWLPTLVKDTGLTKLSWIGVCSAIPYLIAVLAMNVGARSADRAGNWAAYVVGGAGVASVGFVLSASFSGALPAVIAGLSLAAAGTLTALPLFWHLPTMRLTGTAAAAGIATINCFGNLAGFAGPIAFGWLKERHHDAIGPTMLLALSALAAALLTAIYRRVARH</sequence>
<name>A0A8I1AYL6_BURCE</name>
<dbReference type="InterPro" id="IPR020846">
    <property type="entry name" value="MFS_dom"/>
</dbReference>
<evidence type="ECO:0000256" key="1">
    <source>
        <dbReference type="ARBA" id="ARBA00004141"/>
    </source>
</evidence>
<feature type="transmembrane region" description="Helical" evidence="6">
    <location>
        <begin position="259"/>
        <end position="280"/>
    </location>
</feature>
<dbReference type="GO" id="GO:0016020">
    <property type="term" value="C:membrane"/>
    <property type="evidence" value="ECO:0007669"/>
    <property type="project" value="UniProtKB-SubCell"/>
</dbReference>
<feature type="transmembrane region" description="Helical" evidence="6">
    <location>
        <begin position="350"/>
        <end position="370"/>
    </location>
</feature>
<feature type="transmembrane region" description="Helical" evidence="6">
    <location>
        <begin position="323"/>
        <end position="344"/>
    </location>
</feature>